<dbReference type="Gene3D" id="1.25.10.10">
    <property type="entry name" value="Leucine-rich Repeat Variant"/>
    <property type="match status" value="2"/>
</dbReference>
<dbReference type="SUPFAM" id="SSF48371">
    <property type="entry name" value="ARM repeat"/>
    <property type="match status" value="1"/>
</dbReference>
<dbReference type="InterPro" id="IPR004155">
    <property type="entry name" value="PBS_lyase_HEAT"/>
</dbReference>
<accession>A0A7W9GX65</accession>
<evidence type="ECO:0000313" key="1">
    <source>
        <dbReference type="EMBL" id="MBB5791703.1"/>
    </source>
</evidence>
<dbReference type="InterPro" id="IPR016024">
    <property type="entry name" value="ARM-type_fold"/>
</dbReference>
<name>A0A7W9GX65_9ACTN</name>
<dbReference type="SMART" id="SM00567">
    <property type="entry name" value="EZ_HEAT"/>
    <property type="match status" value="3"/>
</dbReference>
<keyword evidence="2" id="KW-1185">Reference proteome</keyword>
<evidence type="ECO:0000313" key="2">
    <source>
        <dbReference type="Proteomes" id="UP000542813"/>
    </source>
</evidence>
<gene>
    <name evidence="1" type="ORF">HD601_006278</name>
</gene>
<dbReference type="Pfam" id="PF03130">
    <property type="entry name" value="HEAT_PBS"/>
    <property type="match status" value="1"/>
</dbReference>
<dbReference type="Proteomes" id="UP000542813">
    <property type="component" value="Unassembled WGS sequence"/>
</dbReference>
<reference evidence="1 2" key="1">
    <citation type="submission" date="2020-08" db="EMBL/GenBank/DDBJ databases">
        <title>Sequencing the genomes of 1000 actinobacteria strains.</title>
        <authorList>
            <person name="Klenk H.-P."/>
        </authorList>
    </citation>
    <scope>NUCLEOTIDE SEQUENCE [LARGE SCALE GENOMIC DNA]</scope>
    <source>
        <strain evidence="1 2">DSM 102122</strain>
    </source>
</reference>
<dbReference type="InterPro" id="IPR011989">
    <property type="entry name" value="ARM-like"/>
</dbReference>
<dbReference type="EMBL" id="JACHMM010000001">
    <property type="protein sequence ID" value="MBB5791703.1"/>
    <property type="molecule type" value="Genomic_DNA"/>
</dbReference>
<organism evidence="1 2">
    <name type="scientific">Jiangella mangrovi</name>
    <dbReference type="NCBI Taxonomy" id="1524084"/>
    <lineage>
        <taxon>Bacteria</taxon>
        <taxon>Bacillati</taxon>
        <taxon>Actinomycetota</taxon>
        <taxon>Actinomycetes</taxon>
        <taxon>Jiangellales</taxon>
        <taxon>Jiangellaceae</taxon>
        <taxon>Jiangella</taxon>
    </lineage>
</organism>
<protein>
    <submittedName>
        <fullName evidence="1">HEAT repeat protein</fullName>
    </submittedName>
</protein>
<sequence length="191" mass="20960">MMDTFELMERAFAEPEVLAELAGHADWRVRYAAAVGMGETGDPRWLPVLHDLLVAEAGRDLYGQPRVLGFPGSYDDTRMAEQLIEVEPVWEHEHPPEVLETWKCRGRVRQAAVLAVHAIGRSLPELNGLLRAVLDDPDDDYSVKAAAAKALSVVGDASSVAHLERALELDEWCLHVETTKALSALRGAADA</sequence>
<dbReference type="AlphaFoldDB" id="A0A7W9GX65"/>
<proteinExistence type="predicted"/>
<comment type="caution">
    <text evidence="1">The sequence shown here is derived from an EMBL/GenBank/DDBJ whole genome shotgun (WGS) entry which is preliminary data.</text>
</comment>